<feature type="transmembrane region" description="Helical" evidence="10">
    <location>
        <begin position="245"/>
        <end position="262"/>
    </location>
</feature>
<keyword evidence="12" id="KW-1185">Reference proteome</keyword>
<feature type="transmembrane region" description="Helical" evidence="10">
    <location>
        <begin position="6"/>
        <end position="26"/>
    </location>
</feature>
<evidence type="ECO:0000256" key="9">
    <source>
        <dbReference type="ARBA" id="ARBA00023224"/>
    </source>
</evidence>
<dbReference type="InterPro" id="IPR013604">
    <property type="entry name" value="7TM_chemorcpt"/>
</dbReference>
<evidence type="ECO:0000256" key="8">
    <source>
        <dbReference type="ARBA" id="ARBA00023170"/>
    </source>
</evidence>
<evidence type="ECO:0000256" key="1">
    <source>
        <dbReference type="ARBA" id="ARBA00004651"/>
    </source>
</evidence>
<feature type="transmembrane region" description="Helical" evidence="10">
    <location>
        <begin position="445"/>
        <end position="464"/>
    </location>
</feature>
<feature type="transmembrane region" description="Helical" evidence="10">
    <location>
        <begin position="375"/>
        <end position="394"/>
    </location>
</feature>
<keyword evidence="8" id="KW-0675">Receptor</keyword>
<accession>A0AA88HKK4</accession>
<evidence type="ECO:0000256" key="5">
    <source>
        <dbReference type="ARBA" id="ARBA00022725"/>
    </source>
</evidence>
<evidence type="ECO:0000256" key="3">
    <source>
        <dbReference type="ARBA" id="ARBA00022606"/>
    </source>
</evidence>
<evidence type="ECO:0000256" key="7">
    <source>
        <dbReference type="ARBA" id="ARBA00023136"/>
    </source>
</evidence>
<dbReference type="GO" id="GO:0004984">
    <property type="term" value="F:olfactory receptor activity"/>
    <property type="evidence" value="ECO:0007669"/>
    <property type="project" value="InterPro"/>
</dbReference>
<dbReference type="EMBL" id="JAVRJZ010000017">
    <property type="protein sequence ID" value="KAK2709326.1"/>
    <property type="molecule type" value="Genomic_DNA"/>
</dbReference>
<feature type="transmembrane region" description="Helical" evidence="10">
    <location>
        <begin position="68"/>
        <end position="90"/>
    </location>
</feature>
<evidence type="ECO:0008006" key="13">
    <source>
        <dbReference type="Google" id="ProtNLM"/>
    </source>
</evidence>
<proteinExistence type="predicted"/>
<keyword evidence="2" id="KW-1003">Cell membrane</keyword>
<keyword evidence="7 10" id="KW-0472">Membrane</keyword>
<evidence type="ECO:0000256" key="6">
    <source>
        <dbReference type="ARBA" id="ARBA00022989"/>
    </source>
</evidence>
<dbReference type="GO" id="GO:0005886">
    <property type="term" value="C:plasma membrane"/>
    <property type="evidence" value="ECO:0007669"/>
    <property type="project" value="UniProtKB-SubCell"/>
</dbReference>
<sequence>MENPVNRVAAGLIGLVTTIDWVFFVVTSLRKVNKIAYIFNSIKEVDNALEELNPFISQFKQHLPKSPCMITFIFAVLFNLLFSFGTMYLSDPFIADPTIYRYRWLYIASRVYWLFAAHARLILLLVPLFEISNKLKLIAQSFKTISPKSKAGERLNLLQLLHSRLLNLLSHVDDAFDPDLIISLFASSLTAAGLFYYAVVSLNELMTSDTFILLAFCFSMVPIFAVITLRILLCALFGNTVSVEVSLPLLNIISRAFLWYLFAGQMENPVNKVTMGLIGFVTTVDWVFFVVNSLRKVNKIAYILNSIKEVDNILEELNPYISQLKQQLPKSPCMITFIFVVLFNLLFSFGTMYLYDPFIADPTIYRYRWLYIASRVYWLFAAHARLILLLVPLFEISNKLKLIAQSFKTISPKSKAGEGLNLLQLLHSRLLNLLSHVDDAFDPDLIISLFASSLTAAGWFYYAVVSLNELMTSDVFTLLAFCFSMVPTFAVTTLRILLCALFGNTVSVESSLQKGQESTAFSAMEKNDRQLVSSEQLVSYKDNVTEASAKKTRGVDAEFDELRDYPNVYKQCLKGSNTAADCAAELPNLAREPLRIIHEMDLTKYDSVVQMQLLMFCNQISTRQLHPTASGFFNLSKQMVCT</sequence>
<feature type="transmembrane region" description="Helical" evidence="10">
    <location>
        <begin position="333"/>
        <end position="355"/>
    </location>
</feature>
<keyword evidence="3" id="KW-0716">Sensory transduction</keyword>
<dbReference type="InterPro" id="IPR004117">
    <property type="entry name" value="7tm6_olfct_rcpt"/>
</dbReference>
<feature type="transmembrane region" description="Helical" evidence="10">
    <location>
        <begin position="274"/>
        <end position="294"/>
    </location>
</feature>
<dbReference type="GO" id="GO:0005549">
    <property type="term" value="F:odorant binding"/>
    <property type="evidence" value="ECO:0007669"/>
    <property type="project" value="InterPro"/>
</dbReference>
<evidence type="ECO:0000313" key="11">
    <source>
        <dbReference type="EMBL" id="KAK2709326.1"/>
    </source>
</evidence>
<dbReference type="Pfam" id="PF08395">
    <property type="entry name" value="7tm_7"/>
    <property type="match status" value="2"/>
</dbReference>
<feature type="non-terminal residue" evidence="11">
    <location>
        <position position="642"/>
    </location>
</feature>
<gene>
    <name evidence="11" type="ORF">QYM36_013107</name>
</gene>
<keyword evidence="9" id="KW-0807">Transducer</keyword>
<evidence type="ECO:0000313" key="12">
    <source>
        <dbReference type="Proteomes" id="UP001187531"/>
    </source>
</evidence>
<comment type="subcellular location">
    <subcellularLocation>
        <location evidence="1">Cell membrane</location>
        <topology evidence="1">Multi-pass membrane protein</topology>
    </subcellularLocation>
</comment>
<comment type="caution">
    <text evidence="11">The sequence shown here is derived from an EMBL/GenBank/DDBJ whole genome shotgun (WGS) entry which is preliminary data.</text>
</comment>
<reference evidence="11" key="1">
    <citation type="submission" date="2023-07" db="EMBL/GenBank/DDBJ databases">
        <title>Chromosome-level genome assembly of Artemia franciscana.</title>
        <authorList>
            <person name="Jo E."/>
        </authorList>
    </citation>
    <scope>NUCLEOTIDE SEQUENCE</scope>
    <source>
        <tissue evidence="11">Whole body</tissue>
    </source>
</reference>
<dbReference type="AlphaFoldDB" id="A0AA88HKK4"/>
<dbReference type="GO" id="GO:0007165">
    <property type="term" value="P:signal transduction"/>
    <property type="evidence" value="ECO:0007669"/>
    <property type="project" value="UniProtKB-KW"/>
</dbReference>
<keyword evidence="6 10" id="KW-1133">Transmembrane helix</keyword>
<name>A0AA88HKK4_ARTSF</name>
<feature type="transmembrane region" description="Helical" evidence="10">
    <location>
        <begin position="110"/>
        <end position="129"/>
    </location>
</feature>
<dbReference type="Proteomes" id="UP001187531">
    <property type="component" value="Unassembled WGS sequence"/>
</dbReference>
<evidence type="ECO:0000256" key="2">
    <source>
        <dbReference type="ARBA" id="ARBA00022475"/>
    </source>
</evidence>
<dbReference type="PANTHER" id="PTHR21137:SF35">
    <property type="entry name" value="ODORANT RECEPTOR 19A-RELATED"/>
    <property type="match status" value="1"/>
</dbReference>
<protein>
    <recommendedName>
        <fullName evidence="13">Gustatory receptor</fullName>
    </recommendedName>
</protein>
<evidence type="ECO:0000256" key="10">
    <source>
        <dbReference type="SAM" id="Phobius"/>
    </source>
</evidence>
<feature type="transmembrane region" description="Helical" evidence="10">
    <location>
        <begin position="476"/>
        <end position="502"/>
    </location>
</feature>
<feature type="transmembrane region" description="Helical" evidence="10">
    <location>
        <begin position="180"/>
        <end position="199"/>
    </location>
</feature>
<feature type="transmembrane region" description="Helical" evidence="10">
    <location>
        <begin position="211"/>
        <end position="233"/>
    </location>
</feature>
<evidence type="ECO:0000256" key="4">
    <source>
        <dbReference type="ARBA" id="ARBA00022692"/>
    </source>
</evidence>
<organism evidence="11 12">
    <name type="scientific">Artemia franciscana</name>
    <name type="common">Brine shrimp</name>
    <name type="synonym">Artemia sanfranciscana</name>
    <dbReference type="NCBI Taxonomy" id="6661"/>
    <lineage>
        <taxon>Eukaryota</taxon>
        <taxon>Metazoa</taxon>
        <taxon>Ecdysozoa</taxon>
        <taxon>Arthropoda</taxon>
        <taxon>Crustacea</taxon>
        <taxon>Branchiopoda</taxon>
        <taxon>Anostraca</taxon>
        <taxon>Artemiidae</taxon>
        <taxon>Artemia</taxon>
    </lineage>
</organism>
<keyword evidence="4 10" id="KW-0812">Transmembrane</keyword>
<keyword evidence="5" id="KW-0552">Olfaction</keyword>
<dbReference type="PANTHER" id="PTHR21137">
    <property type="entry name" value="ODORANT RECEPTOR"/>
    <property type="match status" value="1"/>
</dbReference>
<dbReference type="GO" id="GO:0050909">
    <property type="term" value="P:sensory perception of taste"/>
    <property type="evidence" value="ECO:0007669"/>
    <property type="project" value="InterPro"/>
</dbReference>